<name>A0ACC6UZP2_9CREN</name>
<gene>
    <name evidence="1" type="ORF">TU35_002750</name>
</gene>
<reference evidence="1" key="1">
    <citation type="submission" date="2024-07" db="EMBL/GenBank/DDBJ databases">
        <title>Metagenome and Metagenome-Assembled Genomes of Archaea from a hot spring from the geothermal field of Los Azufres, Mexico.</title>
        <authorList>
            <person name="Marin-Paredes R."/>
            <person name="Martinez-Romero E."/>
            <person name="Servin-Garciduenas L.E."/>
        </authorList>
    </citation>
    <scope>NUCLEOTIDE SEQUENCE</scope>
</reference>
<sequence>MRLILGFYRFFLERGGFLAFLVPAAVSWAKGLPHLAIALLAALFASFLAVWRGTALKSVYCNIDGRRITHVSAHGNSVGLRYGNAAFMAKGHENLLAAFECVSHRAPPLVEAVYKFVEPKYIDADLRGACAYVYFIGNNKDIDLYICEGGIDIGISLRGGCPVILAAPKILEDLGATIIKRAYGGTLFASAFFKNVEDAVKFIHGLSDFCRPGRACEGLEPKECLALYRLLYS</sequence>
<protein>
    <submittedName>
        <fullName evidence="1">Uncharacterized protein</fullName>
    </submittedName>
</protein>
<evidence type="ECO:0000313" key="2">
    <source>
        <dbReference type="Proteomes" id="UP000033636"/>
    </source>
</evidence>
<dbReference type="Proteomes" id="UP000033636">
    <property type="component" value="Unassembled WGS sequence"/>
</dbReference>
<proteinExistence type="predicted"/>
<comment type="caution">
    <text evidence="1">The sequence shown here is derived from an EMBL/GenBank/DDBJ whole genome shotgun (WGS) entry which is preliminary data.</text>
</comment>
<accession>A0ACC6UZP2</accession>
<evidence type="ECO:0000313" key="1">
    <source>
        <dbReference type="EMBL" id="MFB6490161.1"/>
    </source>
</evidence>
<dbReference type="EMBL" id="JZWT02000005">
    <property type="protein sequence ID" value="MFB6490161.1"/>
    <property type="molecule type" value="Genomic_DNA"/>
</dbReference>
<organism evidence="1 2">
    <name type="scientific">Thermoproteus sp. AZ2</name>
    <dbReference type="NCBI Taxonomy" id="1609232"/>
    <lineage>
        <taxon>Archaea</taxon>
        <taxon>Thermoproteota</taxon>
        <taxon>Thermoprotei</taxon>
        <taxon>Thermoproteales</taxon>
        <taxon>Thermoproteaceae</taxon>
        <taxon>Thermoproteus</taxon>
    </lineage>
</organism>